<dbReference type="FunFam" id="3.40.630.30:FF:000019">
    <property type="entry name" value="RNA cytidine acetyltransferase"/>
    <property type="match status" value="1"/>
</dbReference>
<feature type="domain" description="Sleeping Beauty transposase HTH" evidence="24">
    <location>
        <begin position="1867"/>
        <end position="1917"/>
    </location>
</feature>
<dbReference type="InterPro" id="IPR007807">
    <property type="entry name" value="TcmA/NAT10_helicase"/>
</dbReference>
<feature type="domain" description="Non-haem dioxygenase N-terminal" evidence="22">
    <location>
        <begin position="1599"/>
        <end position="1707"/>
    </location>
</feature>
<dbReference type="Pfam" id="PF14226">
    <property type="entry name" value="DIOX_N"/>
    <property type="match status" value="1"/>
</dbReference>
<feature type="compositionally biased region" description="Acidic residues" evidence="15">
    <location>
        <begin position="298"/>
        <end position="310"/>
    </location>
</feature>
<evidence type="ECO:0000259" key="18">
    <source>
        <dbReference type="Pfam" id="PF05127"/>
    </source>
</evidence>
<feature type="compositionally biased region" description="Pro residues" evidence="15">
    <location>
        <begin position="475"/>
        <end position="490"/>
    </location>
</feature>
<feature type="region of interest" description="Disordered" evidence="15">
    <location>
        <begin position="610"/>
        <end position="662"/>
    </location>
</feature>
<keyword evidence="6 13" id="KW-0547">Nucleotide-binding</keyword>
<protein>
    <recommendedName>
        <fullName evidence="12 13">RNA cytidine acetyltransferase</fullName>
        <ecNumber evidence="13">2.3.1.-</ecNumber>
    </recommendedName>
    <alternativeName>
        <fullName evidence="13">18S rRNA cytosine acetyltransferase</fullName>
    </alternativeName>
</protein>
<evidence type="ECO:0000256" key="3">
    <source>
        <dbReference type="ARBA" id="ARBA00022553"/>
    </source>
</evidence>
<gene>
    <name evidence="13" type="primary">NAT10</name>
    <name evidence="25" type="ORF">P4O66_018487</name>
</gene>
<comment type="caution">
    <text evidence="13">Lacks conserved residue(s) required for the propagation of feature annotation.</text>
</comment>
<feature type="compositionally biased region" description="Polar residues" evidence="15">
    <location>
        <begin position="518"/>
        <end position="528"/>
    </location>
</feature>
<dbReference type="Pfam" id="PF05127">
    <property type="entry name" value="NAT10_TcmA_helicase"/>
    <property type="match status" value="1"/>
</dbReference>
<comment type="caution">
    <text evidence="25">The sequence shown here is derived from an EMBL/GenBank/DDBJ whole genome shotgun (WGS) entry which is preliminary data.</text>
</comment>
<proteinExistence type="inferred from homology"/>
<feature type="region of interest" description="Disordered" evidence="15">
    <location>
        <begin position="335"/>
        <end position="385"/>
    </location>
</feature>
<feature type="domain" description="TcmA/NAT10 helicase" evidence="18">
    <location>
        <begin position="949"/>
        <end position="1155"/>
    </location>
</feature>
<dbReference type="InterPro" id="IPR032672">
    <property type="entry name" value="TmcA/NAT10/Kre33"/>
</dbReference>
<dbReference type="EC" id="2.3.1.-" evidence="13"/>
<dbReference type="InterPro" id="IPR044861">
    <property type="entry name" value="IPNS-like_FE2OG_OXY"/>
</dbReference>
<keyword evidence="3" id="KW-0597">Phosphoprotein</keyword>
<evidence type="ECO:0000259" key="23">
    <source>
        <dbReference type="Pfam" id="PF18293"/>
    </source>
</evidence>
<feature type="binding site" evidence="13">
    <location>
        <begin position="1296"/>
        <end position="1298"/>
    </location>
    <ligand>
        <name>acetyl-CoA</name>
        <dbReference type="ChEBI" id="CHEBI:57288"/>
    </ligand>
</feature>
<feature type="domain" description="Cytoplasmic activation/proliferation-associated protein-1 C term" evidence="19">
    <location>
        <begin position="392"/>
        <end position="703"/>
    </location>
</feature>
<evidence type="ECO:0000313" key="26">
    <source>
        <dbReference type="Proteomes" id="UP001239994"/>
    </source>
</evidence>
<keyword evidence="9 13" id="KW-0539">Nucleus</keyword>
<evidence type="ECO:0000259" key="17">
    <source>
        <dbReference type="Pfam" id="PF03171"/>
    </source>
</evidence>
<comment type="subunit">
    <text evidence="11">Part of the small subunit (SSU) processome, composed of more than 70 proteins and the RNA chaperone small nucleolar RNA (snoRNA) U3. Interacts with THUMPD1. Interacts with SUN1 (via N-terminus). Interacts with TERT.</text>
</comment>
<comment type="subunit">
    <text evidence="13">Interacts with THUMPD1.</text>
</comment>
<dbReference type="PANTHER" id="PTHR10925">
    <property type="entry name" value="N-ACETYLTRANSFERASE 10"/>
    <property type="match status" value="1"/>
</dbReference>
<evidence type="ECO:0000256" key="15">
    <source>
        <dbReference type="SAM" id="MobiDB-lite"/>
    </source>
</evidence>
<dbReference type="Gene3D" id="3.40.50.11040">
    <property type="match status" value="1"/>
</dbReference>
<comment type="function">
    <text evidence="13">RNA cytidine acetyltransferase with specificity toward both 18S rRNA and tRNAs. Catalyzes the formation of N(4)-acetylcytidine (ac4C) in 18S rRNA. Required for early nucleolar cleavages of precursor rRNA at sites A0, A1 and A2 during 18S rRNA synthesis. Catalyzes the formation of ac4C in serine and leucine tRNAs. Requires the tRNA-binding adapter protein THUMPD1 for full tRNA acetyltransferase activity but not for 18S rRNA acetylation.</text>
</comment>
<dbReference type="FunFam" id="3.40.50.11040:FF:000006">
    <property type="entry name" value="RNA cytidine acetyltransferase"/>
    <property type="match status" value="1"/>
</dbReference>
<keyword evidence="5 13" id="KW-0819">tRNA processing</keyword>
<dbReference type="Gene3D" id="2.60.120.330">
    <property type="entry name" value="B-lactam Antibiotic, Isopenicillin N Synthase, Chain"/>
    <property type="match status" value="1"/>
</dbReference>
<comment type="subcellular location">
    <subcellularLocation>
        <location evidence="1 13">Nucleus</location>
        <location evidence="1 13">Nucleolus</location>
    </subcellularLocation>
</comment>
<dbReference type="InterPro" id="IPR027417">
    <property type="entry name" value="P-loop_NTPase"/>
</dbReference>
<evidence type="ECO:0000259" key="24">
    <source>
        <dbReference type="Pfam" id="PF25787"/>
    </source>
</evidence>
<dbReference type="GO" id="GO:1904812">
    <property type="term" value="P:rRNA acetylation involved in maturation of SSU-rRNA"/>
    <property type="evidence" value="ECO:0007669"/>
    <property type="project" value="InterPro"/>
</dbReference>
<keyword evidence="14" id="KW-0175">Coiled coil</keyword>
<evidence type="ECO:0000313" key="25">
    <source>
        <dbReference type="EMBL" id="KAK1785060.1"/>
    </source>
</evidence>
<feature type="domain" description="N-acetyltransferase" evidence="20">
    <location>
        <begin position="1195"/>
        <end position="1337"/>
    </location>
</feature>
<evidence type="ECO:0000256" key="8">
    <source>
        <dbReference type="ARBA" id="ARBA00022990"/>
    </source>
</evidence>
<accession>A0AAD8YSM8</accession>
<evidence type="ECO:0000256" key="7">
    <source>
        <dbReference type="ARBA" id="ARBA00022840"/>
    </source>
</evidence>
<evidence type="ECO:0000256" key="9">
    <source>
        <dbReference type="ARBA" id="ARBA00023242"/>
    </source>
</evidence>
<feature type="compositionally biased region" description="Polar residues" evidence="15">
    <location>
        <begin position="610"/>
        <end position="640"/>
    </location>
</feature>
<evidence type="ECO:0000259" key="21">
    <source>
        <dbReference type="Pfam" id="PF13725"/>
    </source>
</evidence>
<dbReference type="GO" id="GO:0000049">
    <property type="term" value="F:tRNA binding"/>
    <property type="evidence" value="ECO:0007669"/>
    <property type="project" value="TreeGrafter"/>
</dbReference>
<dbReference type="GO" id="GO:1990883">
    <property type="term" value="F:18S rRNA cytidine N-acetyltransferase activity"/>
    <property type="evidence" value="ECO:0007669"/>
    <property type="project" value="TreeGrafter"/>
</dbReference>
<dbReference type="InterPro" id="IPR027992">
    <property type="entry name" value="tRNA_bind_dom"/>
</dbReference>
<comment type="catalytic activity">
    <reaction evidence="13">
        <text>a cytidine in 18S rRNA + acetyl-CoA + ATP + H2O = an N(4)-acetylcytidine in 18S rRNA + ADP + phosphate + CoA + H(+)</text>
        <dbReference type="Rhea" id="RHEA:51424"/>
        <dbReference type="Rhea" id="RHEA-COMP:13575"/>
        <dbReference type="Rhea" id="RHEA-COMP:13576"/>
        <dbReference type="ChEBI" id="CHEBI:15377"/>
        <dbReference type="ChEBI" id="CHEBI:15378"/>
        <dbReference type="ChEBI" id="CHEBI:30616"/>
        <dbReference type="ChEBI" id="CHEBI:43474"/>
        <dbReference type="ChEBI" id="CHEBI:57287"/>
        <dbReference type="ChEBI" id="CHEBI:57288"/>
        <dbReference type="ChEBI" id="CHEBI:74900"/>
        <dbReference type="ChEBI" id="CHEBI:82748"/>
        <dbReference type="ChEBI" id="CHEBI:456216"/>
    </reaction>
</comment>
<feature type="domain" description="Transposase Tc1-like" evidence="16">
    <location>
        <begin position="1925"/>
        <end position="1990"/>
    </location>
</feature>
<dbReference type="Gene3D" id="1.10.10.10">
    <property type="entry name" value="Winged helix-like DNA-binding domain superfamily/Winged helix DNA-binding domain"/>
    <property type="match status" value="1"/>
</dbReference>
<dbReference type="GO" id="GO:0015074">
    <property type="term" value="P:DNA integration"/>
    <property type="evidence" value="ECO:0007669"/>
    <property type="project" value="InterPro"/>
</dbReference>
<evidence type="ECO:0000259" key="20">
    <source>
        <dbReference type="Pfam" id="PF13718"/>
    </source>
</evidence>
<dbReference type="GO" id="GO:0051391">
    <property type="term" value="P:tRNA acetylation"/>
    <property type="evidence" value="ECO:0007669"/>
    <property type="project" value="UniProtKB-UniRule"/>
</dbReference>
<dbReference type="InterPro" id="IPR022070">
    <property type="entry name" value="Caprin-1_C"/>
</dbReference>
<feature type="region of interest" description="Disordered" evidence="15">
    <location>
        <begin position="475"/>
        <end position="528"/>
    </location>
</feature>
<dbReference type="CDD" id="cd04301">
    <property type="entry name" value="NAT_SF"/>
    <property type="match status" value="1"/>
</dbReference>
<evidence type="ECO:0000259" key="22">
    <source>
        <dbReference type="Pfam" id="PF14226"/>
    </source>
</evidence>
<dbReference type="GO" id="GO:0005730">
    <property type="term" value="C:nucleolus"/>
    <property type="evidence" value="ECO:0007669"/>
    <property type="project" value="UniProtKB-SubCell"/>
</dbReference>
<evidence type="ECO:0000256" key="2">
    <source>
        <dbReference type="ARBA" id="ARBA00022552"/>
    </source>
</evidence>
<dbReference type="FunFam" id="2.60.120.330:FF:000038">
    <property type="entry name" value="Si:dkey-10o6.2"/>
    <property type="match status" value="1"/>
</dbReference>
<dbReference type="InterPro" id="IPR002492">
    <property type="entry name" value="Transposase_Tc1-like"/>
</dbReference>
<dbReference type="GO" id="GO:0030686">
    <property type="term" value="C:90S preribosome"/>
    <property type="evidence" value="ECO:0007669"/>
    <property type="project" value="TreeGrafter"/>
</dbReference>
<keyword evidence="26" id="KW-1185">Reference proteome</keyword>
<dbReference type="Pfam" id="PF25787">
    <property type="entry name" value="HTH_SB"/>
    <property type="match status" value="1"/>
</dbReference>
<evidence type="ECO:0000256" key="11">
    <source>
        <dbReference type="ARBA" id="ARBA00065380"/>
    </source>
</evidence>
<dbReference type="Pfam" id="PF12287">
    <property type="entry name" value="Caprin-1_C"/>
    <property type="match status" value="1"/>
</dbReference>
<dbReference type="HAMAP" id="MF_03211">
    <property type="entry name" value="RNA_acetyltr_Nat10"/>
    <property type="match status" value="1"/>
</dbReference>
<evidence type="ECO:0000256" key="10">
    <source>
        <dbReference type="ARBA" id="ARBA00023315"/>
    </source>
</evidence>
<feature type="domain" description="Caprin-1 dimerization" evidence="23">
    <location>
        <begin position="159"/>
        <end position="274"/>
    </location>
</feature>
<dbReference type="Pfam" id="PF03171">
    <property type="entry name" value="2OG-FeII_Oxy"/>
    <property type="match status" value="1"/>
</dbReference>
<evidence type="ECO:0000256" key="1">
    <source>
        <dbReference type="ARBA" id="ARBA00004604"/>
    </source>
</evidence>
<feature type="binding site" evidence="13">
    <location>
        <begin position="954"/>
        <end position="963"/>
    </location>
    <ligand>
        <name>ATP</name>
        <dbReference type="ChEBI" id="CHEBI:30616"/>
    </ligand>
</feature>
<feature type="compositionally biased region" description="Low complexity" evidence="15">
    <location>
        <begin position="569"/>
        <end position="586"/>
    </location>
</feature>
<name>A0AAD8YSM8_9TELE</name>
<evidence type="ECO:0000256" key="12">
    <source>
        <dbReference type="ARBA" id="ARBA00068357"/>
    </source>
</evidence>
<dbReference type="InterPro" id="IPR041637">
    <property type="entry name" value="Caprin-1_dimer"/>
</dbReference>
<sequence length="2000" mass="223761">MSVAFSSVVLITEIPVNAIVCQRKKPPSEAMVPVIVQMPSATNGNKTVKSASLEVGLAPASMVQITSSNQLSGSQSEAMKQVLSVIEKKVRNMEKKKSKLDDYQARNNKGERLNQDQLEALSKYQEVINNLEFARELHKSFLALSQDVSIQKAEKKAARREQLLREEAEQVMLRKVLELQFILDRLGDEGVRQELVQVTSVPALLTETDLVALDDFYKLVGPERDQTIRLTDQYQEASQHLWDLLEGKDKAVAGTTYKALREILEHVLQSGYFDQVQSHQNGVCTEEEEKQTAVAESSEADEQQADTEGEMTERYAEPILMEATEFVNRQFIPETSYSNGEKEQGDKWSAEIEVPSSLQQPDQMTPVIPEPHAETSVTPTPSSDPLVRKQVVQDLMAQMQGPYNFMQDSMLEFDAQPIDPAIVSAQPMKPTKSMEMPQMVCPPVHPESCLAPSPTIPVQPEPTQVPIVPPAPEAYSTPPPMFQPTLPAEPRPQADSIDPIQASMSLVEQPPPSAALSGPSQNAQVFQPSSKPIHSSGINVNAAPFQSMQTVFNLNAPVPPANEADSLKQSSQYTGSYSQSFSSQTQHPVEQTDMQSEQLQAVVGAFQDQSLPSSTGQQSLSQQPAGQGSAFGRQTQSFYNSRALPRGGPRNSRGMINGYRGPSNGFRGSYDGYRPNFSGAPNSGYGQAQFNTARDYSNSNYQRVVILHHMLSKATVRARPSVLWCYKKELGFSSNRKKRMRQLQKKIKTGTLNLKQDDPFELFIAATNIRYCYYNETHKILGNTYGMCVLQDFEALTPNLLARTVETVEGGGIVVILLRTMNSLKQLYTMTMDVHSRYRTEAHQDVVGRFNERFILSLSSCKACVVIDDQLNVLPISKHIANIKPVPPKPQDDGLSPREQELKDLKESLQDTQPVGVLVDCCKTMDQAKAVLKFIEAISEKTLRSTVALTAARGRGKSAALGLALAAAVAFGYSNIFVTSPSPDNLHTLFEFIFKGFDALQYQEHLDYEIIQSLNPEFNKAVVRVNIFKEHRQTIQYIHPADAVKLGRAELVAIDEAAAIPLPLVKKLLGPYLVFLSSTINGYEGTGRSLFLKLIQQLRQQSADSQQSLSAENKMTSTARLVAARTLHEVSLHESIRYAPGDAVEKWLNEILCLDCLSVPRIISGCPLPETCDLYYVNRDTLFCYHKASETFLQRLMSLCVASHYKNSPNDLQMLSDAPAYHLFCLLPPVPPTHNSLPEVLAVVQMCLEGEISRQSILNSLSRGKKASGDLIPWTVSEQFQDSEFGGLSGGRVVRIAVNPDYQGMGYGTRALQLLQRYYEGQFPLLDERQQANTRAINSVSSENDLTGEHSCIMLKELNTEDSAGPGQWLPAFWKDFRRRFLSLLSYQFSSFSPTLALNILQNRSVGDDSPALLSSAALAAQFIPYDLKRLEMYSRNMVDYHLIMDMVPAVARMFFLKQLGDISLSAAQSALLLGLGLQHKSVDDLEKEIELPSSQLMGLFNRLIRKVVQFFNSLQEKAIEAEMADIKDITMEPTARSLQEDLNEAAREFKEKHKEDMEKIKDMDLSQYMIRGDDEEWDQVLKKAGHTAIVSIKRMDFIPVIDFDVYRLGVDDVTDDNLQTLGEELKRAFCEVGFVYLKNTGIDQMEVNQVMDISKKFFLLPEEKKSSFKRGGYVNSVHHGWVSMETESLNPRRPGDLKEAFNVTSLRTDIEWPSDGVDGFRDIQVSFFLRCKELSLRVLRVMALSLCLESSVFLKAHKCIGSDTNGTTLRSLHYPPVKSEHVKVGQIRCGEHSDYGTITLVFQSHEGGLQVLSRKGEYFSVPSIPGTFLVNIADLMQRWTSDVFVSTRSEFNRISLFQSNLSNTIGKTKELSKDIREKIVDLYKAGMCYKNITNKLGEKETTNGAIILKWKKYKITVNRLCSGKVRCQPRITREELVNDLKAARSTVTKKTISNTLCRNGLRSRSARKVHLLKKTHVQACLKFANEHLNDSEKAWENVM</sequence>
<feature type="binding site" evidence="13">
    <location>
        <position position="1137"/>
    </location>
    <ligand>
        <name>ATP</name>
        <dbReference type="ChEBI" id="CHEBI:30616"/>
    </ligand>
</feature>
<evidence type="ECO:0000259" key="19">
    <source>
        <dbReference type="Pfam" id="PF12287"/>
    </source>
</evidence>
<dbReference type="InterPro" id="IPR057667">
    <property type="entry name" value="HTH_SB"/>
</dbReference>
<dbReference type="GO" id="GO:0003677">
    <property type="term" value="F:DNA binding"/>
    <property type="evidence" value="ECO:0007669"/>
    <property type="project" value="InterPro"/>
</dbReference>
<dbReference type="InterPro" id="IPR033688">
    <property type="entry name" value="NAT10"/>
</dbReference>
<dbReference type="EMBL" id="JAROKS010000026">
    <property type="protein sequence ID" value="KAK1785060.1"/>
    <property type="molecule type" value="Genomic_DNA"/>
</dbReference>
<evidence type="ECO:0000256" key="13">
    <source>
        <dbReference type="HAMAP-Rule" id="MF_03211"/>
    </source>
</evidence>
<dbReference type="Gene3D" id="3.40.50.300">
    <property type="entry name" value="P-loop containing nucleotide triphosphate hydrolases"/>
    <property type="match status" value="1"/>
</dbReference>
<evidence type="ECO:0000256" key="6">
    <source>
        <dbReference type="ARBA" id="ARBA00022741"/>
    </source>
</evidence>
<dbReference type="Pfam" id="PF18293">
    <property type="entry name" value="Caprin-1_dimer"/>
    <property type="match status" value="1"/>
</dbReference>
<keyword evidence="7 13" id="KW-0067">ATP-binding</keyword>
<reference evidence="25" key="1">
    <citation type="submission" date="2023-03" db="EMBL/GenBank/DDBJ databases">
        <title>Electrophorus voltai genome.</title>
        <authorList>
            <person name="Bian C."/>
        </authorList>
    </citation>
    <scope>NUCLEOTIDE SEQUENCE</scope>
    <source>
        <strain evidence="25">CB-2022</strain>
        <tissue evidence="25">Muscle</tissue>
    </source>
</reference>
<dbReference type="InterPro" id="IPR036388">
    <property type="entry name" value="WH-like_DNA-bd_sf"/>
</dbReference>
<dbReference type="FunFam" id="3.40.50.300:FF:002218">
    <property type="entry name" value="tRNA(Met) cytidine acetyltransferase TmcA"/>
    <property type="match status" value="1"/>
</dbReference>
<evidence type="ECO:0000259" key="16">
    <source>
        <dbReference type="Pfam" id="PF01498"/>
    </source>
</evidence>
<evidence type="ECO:0000256" key="14">
    <source>
        <dbReference type="SAM" id="Coils"/>
    </source>
</evidence>
<dbReference type="GO" id="GO:0006313">
    <property type="term" value="P:DNA transposition"/>
    <property type="evidence" value="ECO:0007669"/>
    <property type="project" value="InterPro"/>
</dbReference>
<dbReference type="PANTHER" id="PTHR10925:SF5">
    <property type="entry name" value="RNA CYTIDINE ACETYLTRANSFERASE"/>
    <property type="match status" value="1"/>
</dbReference>
<feature type="binding site" evidence="13">
    <location>
        <begin position="1303"/>
        <end position="1309"/>
    </location>
    <ligand>
        <name>acetyl-CoA</name>
        <dbReference type="ChEBI" id="CHEBI:57288"/>
    </ligand>
</feature>
<evidence type="ECO:0000256" key="4">
    <source>
        <dbReference type="ARBA" id="ARBA00022679"/>
    </source>
</evidence>
<dbReference type="SUPFAM" id="SSF51197">
    <property type="entry name" value="Clavaminate synthase-like"/>
    <property type="match status" value="1"/>
</dbReference>
<dbReference type="Gene3D" id="3.40.630.30">
    <property type="match status" value="1"/>
</dbReference>
<dbReference type="Pfam" id="PF01498">
    <property type="entry name" value="HTH_Tnp_Tc3_2"/>
    <property type="match status" value="1"/>
</dbReference>
<dbReference type="InterPro" id="IPR027443">
    <property type="entry name" value="IPNS-like_sf"/>
</dbReference>
<feature type="compositionally biased region" description="Basic and acidic residues" evidence="15">
    <location>
        <begin position="340"/>
        <end position="350"/>
    </location>
</feature>
<keyword evidence="2 13" id="KW-0698">rRNA processing</keyword>
<keyword evidence="4 13" id="KW-0808">Transferase</keyword>
<dbReference type="GO" id="GO:0005524">
    <property type="term" value="F:ATP binding"/>
    <property type="evidence" value="ECO:0007669"/>
    <property type="project" value="UniProtKB-UniRule"/>
</dbReference>
<dbReference type="Pfam" id="PF13718">
    <property type="entry name" value="GNAT_acetyltr_2"/>
    <property type="match status" value="1"/>
</dbReference>
<evidence type="ECO:0000256" key="5">
    <source>
        <dbReference type="ARBA" id="ARBA00022694"/>
    </source>
</evidence>
<organism evidence="25 26">
    <name type="scientific">Electrophorus voltai</name>
    <dbReference type="NCBI Taxonomy" id="2609070"/>
    <lineage>
        <taxon>Eukaryota</taxon>
        <taxon>Metazoa</taxon>
        <taxon>Chordata</taxon>
        <taxon>Craniata</taxon>
        <taxon>Vertebrata</taxon>
        <taxon>Euteleostomi</taxon>
        <taxon>Actinopterygii</taxon>
        <taxon>Neopterygii</taxon>
        <taxon>Teleostei</taxon>
        <taxon>Ostariophysi</taxon>
        <taxon>Gymnotiformes</taxon>
        <taxon>Gymnotoidei</taxon>
        <taxon>Gymnotidae</taxon>
        <taxon>Electrophorus</taxon>
    </lineage>
</organism>
<dbReference type="Proteomes" id="UP001239994">
    <property type="component" value="Unassembled WGS sequence"/>
</dbReference>
<keyword evidence="10 13" id="KW-0012">Acyltransferase</keyword>
<feature type="domain" description="Isopenicillin N synthase-like Fe(2+) 2OG dioxygenase" evidence="17">
    <location>
        <begin position="1770"/>
        <end position="1848"/>
    </location>
</feature>
<dbReference type="InterPro" id="IPR026992">
    <property type="entry name" value="DIOX_N"/>
</dbReference>
<feature type="region of interest" description="Disordered" evidence="15">
    <location>
        <begin position="556"/>
        <end position="594"/>
    </location>
</feature>
<keyword evidence="8" id="KW-0007">Acetylation</keyword>
<feature type="coiled-coil region" evidence="14">
    <location>
        <begin position="76"/>
        <end position="113"/>
    </location>
</feature>
<feature type="region of interest" description="Disordered" evidence="15">
    <location>
        <begin position="280"/>
        <end position="310"/>
    </location>
</feature>
<comment type="catalytic activity">
    <reaction evidence="13">
        <text>a cytidine in tRNA + acetyl-CoA + ATP + H2O = an N(4)-acetylcytidine in tRNA + ADP + phosphate + CoA + H(+)</text>
        <dbReference type="Rhea" id="RHEA:53876"/>
        <dbReference type="Rhea" id="RHEA-COMP:13670"/>
        <dbReference type="Rhea" id="RHEA-COMP:13671"/>
        <dbReference type="ChEBI" id="CHEBI:15377"/>
        <dbReference type="ChEBI" id="CHEBI:15378"/>
        <dbReference type="ChEBI" id="CHEBI:30616"/>
        <dbReference type="ChEBI" id="CHEBI:43474"/>
        <dbReference type="ChEBI" id="CHEBI:57287"/>
        <dbReference type="ChEBI" id="CHEBI:57288"/>
        <dbReference type="ChEBI" id="CHEBI:74900"/>
        <dbReference type="ChEBI" id="CHEBI:82748"/>
        <dbReference type="ChEBI" id="CHEBI:456216"/>
    </reaction>
</comment>
<dbReference type="InterPro" id="IPR000182">
    <property type="entry name" value="GNAT_dom"/>
</dbReference>
<feature type="domain" description="Possible tRNA binding" evidence="21">
    <location>
        <begin position="1369"/>
        <end position="1581"/>
    </location>
</feature>
<comment type="similarity">
    <text evidence="13">Belongs to the RNA cytidine acetyltransferase family. NAT10 subfamily.</text>
</comment>
<dbReference type="Pfam" id="PF13725">
    <property type="entry name" value="tRNA_bind_2"/>
    <property type="match status" value="1"/>
</dbReference>